<dbReference type="PROSITE" id="PS51462">
    <property type="entry name" value="NUDIX"/>
    <property type="match status" value="1"/>
</dbReference>
<dbReference type="SUPFAM" id="SSF55811">
    <property type="entry name" value="Nudix"/>
    <property type="match status" value="1"/>
</dbReference>
<accession>A0A067NLP4</accession>
<dbReference type="InParanoid" id="A0A067NLP4"/>
<feature type="domain" description="Nudix hydrolase" evidence="1">
    <location>
        <begin position="2"/>
        <end position="109"/>
    </location>
</feature>
<dbReference type="InterPro" id="IPR000086">
    <property type="entry name" value="NUDIX_hydrolase_dom"/>
</dbReference>
<feature type="non-terminal residue" evidence="2">
    <location>
        <position position="1"/>
    </location>
</feature>
<dbReference type="HOGENOM" id="CLU_174462_0_0_1"/>
<gene>
    <name evidence="2" type="ORF">PLEOSDRAFT_1047402</name>
</gene>
<dbReference type="Gene3D" id="3.90.79.10">
    <property type="entry name" value="Nucleoside Triphosphate Pyrophosphohydrolase"/>
    <property type="match status" value="1"/>
</dbReference>
<sequence>QDFMLGVGMVIIQPETEKVVLCYDSRRKHYFFPKGRKDAGEAMETAVLREAYEEVREEGTGMPDEQSYTSHLFSFEEAFQKLDVDSQKILRYAWFLFQETTQYDKMFVQ</sequence>
<dbReference type="OrthoDB" id="276276at2759"/>
<dbReference type="InterPro" id="IPR015797">
    <property type="entry name" value="NUDIX_hydrolase-like_dom_sf"/>
</dbReference>
<reference evidence="3" key="1">
    <citation type="journal article" date="2014" name="Proc. Natl. Acad. Sci. U.S.A.">
        <title>Extensive sampling of basidiomycete genomes demonstrates inadequacy of the white-rot/brown-rot paradigm for wood decay fungi.</title>
        <authorList>
            <person name="Riley R."/>
            <person name="Salamov A.A."/>
            <person name="Brown D.W."/>
            <person name="Nagy L.G."/>
            <person name="Floudas D."/>
            <person name="Held B.W."/>
            <person name="Levasseur A."/>
            <person name="Lombard V."/>
            <person name="Morin E."/>
            <person name="Otillar R."/>
            <person name="Lindquist E.A."/>
            <person name="Sun H."/>
            <person name="LaButti K.M."/>
            <person name="Schmutz J."/>
            <person name="Jabbour D."/>
            <person name="Luo H."/>
            <person name="Baker S.E."/>
            <person name="Pisabarro A.G."/>
            <person name="Walton J.D."/>
            <person name="Blanchette R.A."/>
            <person name="Henrissat B."/>
            <person name="Martin F."/>
            <person name="Cullen D."/>
            <person name="Hibbett D.S."/>
            <person name="Grigoriev I.V."/>
        </authorList>
    </citation>
    <scope>NUCLEOTIDE SEQUENCE [LARGE SCALE GENOMIC DNA]</scope>
    <source>
        <strain evidence="3">PC15</strain>
    </source>
</reference>
<dbReference type="Proteomes" id="UP000027073">
    <property type="component" value="Unassembled WGS sequence"/>
</dbReference>
<proteinExistence type="predicted"/>
<protein>
    <recommendedName>
        <fullName evidence="1">Nudix hydrolase domain-containing protein</fullName>
    </recommendedName>
</protein>
<dbReference type="VEuPathDB" id="FungiDB:PLEOSDRAFT_1047402"/>
<dbReference type="AlphaFoldDB" id="A0A067NLP4"/>
<dbReference type="Pfam" id="PF00293">
    <property type="entry name" value="NUDIX"/>
    <property type="match status" value="1"/>
</dbReference>
<evidence type="ECO:0000313" key="2">
    <source>
        <dbReference type="EMBL" id="KDQ25037.1"/>
    </source>
</evidence>
<name>A0A067NLP4_PLEO1</name>
<evidence type="ECO:0000259" key="1">
    <source>
        <dbReference type="PROSITE" id="PS51462"/>
    </source>
</evidence>
<dbReference type="EMBL" id="KL198011">
    <property type="protein sequence ID" value="KDQ25037.1"/>
    <property type="molecule type" value="Genomic_DNA"/>
</dbReference>
<organism evidence="2 3">
    <name type="scientific">Pleurotus ostreatus (strain PC15)</name>
    <name type="common">Oyster mushroom</name>
    <dbReference type="NCBI Taxonomy" id="1137138"/>
    <lineage>
        <taxon>Eukaryota</taxon>
        <taxon>Fungi</taxon>
        <taxon>Dikarya</taxon>
        <taxon>Basidiomycota</taxon>
        <taxon>Agaricomycotina</taxon>
        <taxon>Agaricomycetes</taxon>
        <taxon>Agaricomycetidae</taxon>
        <taxon>Agaricales</taxon>
        <taxon>Pleurotineae</taxon>
        <taxon>Pleurotaceae</taxon>
        <taxon>Pleurotus</taxon>
    </lineage>
</organism>
<dbReference type="CDD" id="cd02883">
    <property type="entry name" value="NUDIX_Hydrolase"/>
    <property type="match status" value="1"/>
</dbReference>
<evidence type="ECO:0000313" key="3">
    <source>
        <dbReference type="Proteomes" id="UP000027073"/>
    </source>
</evidence>